<sequence>MAPSSDDKENKYKNWTDSDLKAECTNRKLEVDEADSKESLISILIKDDNKPPDWGKIYSRVLYHTGMAYEEIARRTIPQIMAILDGAEENISIKMGLPNMLGTSTLSPTPQNNGEPPTVNQFAAIANMFSGM</sequence>
<evidence type="ECO:0000313" key="1">
    <source>
        <dbReference type="EMBL" id="MSU01930.1"/>
    </source>
</evidence>
<gene>
    <name evidence="1" type="ORF">FYJ83_10660</name>
</gene>
<dbReference type="RefSeq" id="WP_154440455.1">
    <property type="nucleotide sequence ID" value="NZ_VUNQ01000021.1"/>
</dbReference>
<protein>
    <submittedName>
        <fullName evidence="1">Uncharacterized protein</fullName>
    </submittedName>
</protein>
<proteinExistence type="predicted"/>
<accession>A0A6N7Y1P3</accession>
<dbReference type="EMBL" id="VUNQ01000021">
    <property type="protein sequence ID" value="MSU01930.1"/>
    <property type="molecule type" value="Genomic_DNA"/>
</dbReference>
<evidence type="ECO:0000313" key="2">
    <source>
        <dbReference type="Proteomes" id="UP000469523"/>
    </source>
</evidence>
<dbReference type="Proteomes" id="UP000469523">
    <property type="component" value="Unassembled WGS sequence"/>
</dbReference>
<name>A0A6N7Y1P3_9FIRM</name>
<comment type="caution">
    <text evidence="1">The sequence shown here is derived from an EMBL/GenBank/DDBJ whole genome shotgun (WGS) entry which is preliminary data.</text>
</comment>
<keyword evidence="2" id="KW-1185">Reference proteome</keyword>
<reference evidence="1 2" key="1">
    <citation type="submission" date="2019-09" db="EMBL/GenBank/DDBJ databases">
        <title>In-depth cultivation of the pig gut microbiome towards novel bacterial diversity and tailored functional studies.</title>
        <authorList>
            <person name="Wylensek D."/>
            <person name="Hitch T.C.A."/>
            <person name="Clavel T."/>
        </authorList>
    </citation>
    <scope>NUCLEOTIDE SEQUENCE [LARGE SCALE GENOMIC DNA]</scope>
    <source>
        <strain evidence="1 2">WCA3-693-APC-4?</strain>
    </source>
</reference>
<dbReference type="AlphaFoldDB" id="A0A6N7Y1P3"/>
<organism evidence="1 2">
    <name type="scientific">Tissierella pigra</name>
    <dbReference type="NCBI Taxonomy" id="2607614"/>
    <lineage>
        <taxon>Bacteria</taxon>
        <taxon>Bacillati</taxon>
        <taxon>Bacillota</taxon>
        <taxon>Tissierellia</taxon>
        <taxon>Tissierellales</taxon>
        <taxon>Tissierellaceae</taxon>
        <taxon>Tissierella</taxon>
    </lineage>
</organism>